<evidence type="ECO:0000313" key="2">
    <source>
        <dbReference type="Proteomes" id="UP000178606"/>
    </source>
</evidence>
<proteinExistence type="predicted"/>
<name>A0A1F6CC60_HANXR</name>
<accession>A0A1F6CC60</accession>
<gene>
    <name evidence="1" type="ORF">A3F84_18235</name>
</gene>
<dbReference type="AlphaFoldDB" id="A0A1F6CC60"/>
<dbReference type="Proteomes" id="UP000178606">
    <property type="component" value="Unassembled WGS sequence"/>
</dbReference>
<evidence type="ECO:0000313" key="1">
    <source>
        <dbReference type="EMBL" id="OGG46759.1"/>
    </source>
</evidence>
<sequence length="139" mass="15306">MSALSEITQLKDLCLETILASDGQARCKIVVPDGEGWAGLGAQVQGRIREVSGATAEVVRAATVSEGDWRGFHLIVLGSMLNNAAIFRLYTNHYAFTDDAYPGEGGWEVRTIHNPFGHGRNVCCWGGVTWRGWRRRQES</sequence>
<organism evidence="1 2">
    <name type="scientific">Handelsmanbacteria sp. (strain RIFCSPLOWO2_12_FULL_64_10)</name>
    <dbReference type="NCBI Taxonomy" id="1817868"/>
    <lineage>
        <taxon>Bacteria</taxon>
        <taxon>Candidatus Handelsmaniibacteriota</taxon>
    </lineage>
</organism>
<comment type="caution">
    <text evidence="1">The sequence shown here is derived from an EMBL/GenBank/DDBJ whole genome shotgun (WGS) entry which is preliminary data.</text>
</comment>
<protein>
    <submittedName>
        <fullName evidence="1">Uncharacterized protein</fullName>
    </submittedName>
</protein>
<reference evidence="1 2" key="1">
    <citation type="journal article" date="2016" name="Nat. Commun.">
        <title>Thousands of microbial genomes shed light on interconnected biogeochemical processes in an aquifer system.</title>
        <authorList>
            <person name="Anantharaman K."/>
            <person name="Brown C.T."/>
            <person name="Hug L.A."/>
            <person name="Sharon I."/>
            <person name="Castelle C.J."/>
            <person name="Probst A.J."/>
            <person name="Thomas B.C."/>
            <person name="Singh A."/>
            <person name="Wilkins M.J."/>
            <person name="Karaoz U."/>
            <person name="Brodie E.L."/>
            <person name="Williams K.H."/>
            <person name="Hubbard S.S."/>
            <person name="Banfield J.F."/>
        </authorList>
    </citation>
    <scope>NUCLEOTIDE SEQUENCE [LARGE SCALE GENOMIC DNA]</scope>
    <source>
        <strain evidence="2">RIFCSPLOWO2_12_FULL_64_10</strain>
    </source>
</reference>
<dbReference type="EMBL" id="MFKF01000286">
    <property type="protein sequence ID" value="OGG46759.1"/>
    <property type="molecule type" value="Genomic_DNA"/>
</dbReference>